<evidence type="ECO:0000313" key="2">
    <source>
        <dbReference type="EMBL" id="GGI54705.1"/>
    </source>
</evidence>
<dbReference type="AlphaFoldDB" id="A0A8J3B483"/>
<keyword evidence="1" id="KW-1133">Transmembrane helix</keyword>
<protein>
    <submittedName>
        <fullName evidence="2">Uncharacterized protein</fullName>
    </submittedName>
</protein>
<feature type="transmembrane region" description="Helical" evidence="1">
    <location>
        <begin position="14"/>
        <end position="31"/>
    </location>
</feature>
<comment type="caution">
    <text evidence="2">The sequence shown here is derived from an EMBL/GenBank/DDBJ whole genome shotgun (WGS) entry which is preliminary data.</text>
</comment>
<sequence>MKDFFIRDGNLKEWIRIFLVIAGVGCAIVGISIGITSIGGCFFLFVGFFLAAVGGYAAQAHMLKIKPFDNEYENARKSYEEEKQE</sequence>
<dbReference type="Proteomes" id="UP000627205">
    <property type="component" value="Unassembled WGS sequence"/>
</dbReference>
<gene>
    <name evidence="2" type="ORF">GCM10011430_18790</name>
</gene>
<feature type="transmembrane region" description="Helical" evidence="1">
    <location>
        <begin position="37"/>
        <end position="58"/>
    </location>
</feature>
<keyword evidence="1" id="KW-0472">Membrane</keyword>
<reference evidence="2" key="1">
    <citation type="journal article" date="2014" name="Int. J. Syst. Evol. Microbiol.">
        <title>Complete genome sequence of Corynebacterium casei LMG S-19264T (=DSM 44701T), isolated from a smear-ripened cheese.</title>
        <authorList>
            <consortium name="US DOE Joint Genome Institute (JGI-PGF)"/>
            <person name="Walter F."/>
            <person name="Albersmeier A."/>
            <person name="Kalinowski J."/>
            <person name="Ruckert C."/>
        </authorList>
    </citation>
    <scope>NUCLEOTIDE SEQUENCE</scope>
    <source>
        <strain evidence="2">CCM 7664</strain>
    </source>
</reference>
<keyword evidence="3" id="KW-1185">Reference proteome</keyword>
<reference evidence="2" key="2">
    <citation type="submission" date="2020-09" db="EMBL/GenBank/DDBJ databases">
        <authorList>
            <person name="Sun Q."/>
            <person name="Sedlacek I."/>
        </authorList>
    </citation>
    <scope>NUCLEOTIDE SEQUENCE</scope>
    <source>
        <strain evidence="2">CCM 7664</strain>
    </source>
</reference>
<proteinExistence type="predicted"/>
<dbReference type="EMBL" id="BMDP01000002">
    <property type="protein sequence ID" value="GGI54705.1"/>
    <property type="molecule type" value="Genomic_DNA"/>
</dbReference>
<name>A0A8J3B483_9BURK</name>
<evidence type="ECO:0000256" key="1">
    <source>
        <dbReference type="SAM" id="Phobius"/>
    </source>
</evidence>
<evidence type="ECO:0000313" key="3">
    <source>
        <dbReference type="Proteomes" id="UP000627205"/>
    </source>
</evidence>
<accession>A0A8J3B483</accession>
<organism evidence="2 3">
    <name type="scientific">Oxalicibacterium solurbis</name>
    <dbReference type="NCBI Taxonomy" id="69280"/>
    <lineage>
        <taxon>Bacteria</taxon>
        <taxon>Pseudomonadati</taxon>
        <taxon>Pseudomonadota</taxon>
        <taxon>Betaproteobacteria</taxon>
        <taxon>Burkholderiales</taxon>
        <taxon>Oxalobacteraceae</taxon>
        <taxon>Oxalicibacterium</taxon>
    </lineage>
</organism>
<dbReference type="RefSeq" id="WP_188421204.1">
    <property type="nucleotide sequence ID" value="NZ_BMDP01000002.1"/>
</dbReference>
<keyword evidence="1" id="KW-0812">Transmembrane</keyword>